<protein>
    <submittedName>
        <fullName evidence="2">Uncharacterized protein</fullName>
    </submittedName>
</protein>
<dbReference type="EMBL" id="UINC01053436">
    <property type="protein sequence ID" value="SVB69945.1"/>
    <property type="molecule type" value="Genomic_DNA"/>
</dbReference>
<dbReference type="Pfam" id="PF19649">
    <property type="entry name" value="DUF6152"/>
    <property type="match status" value="1"/>
</dbReference>
<feature type="region of interest" description="Disordered" evidence="1">
    <location>
        <begin position="121"/>
        <end position="148"/>
    </location>
</feature>
<accession>A0A382G598</accession>
<sequence length="148" mass="16161">MNSKMKTLLGGALTSLFLSTISVHAHHSVVAEFGTAEMFEIGGVVEKLFWTDPHIRVRIRVTGGPIPEGEIWDAVSHAPGLLARTYGLYPGEIEVGDRLVMVGRPSAFNVNRFSMRNVSINGGPTRQLLRSREQRTTEVAPPPGPQSQ</sequence>
<proteinExistence type="predicted"/>
<evidence type="ECO:0000313" key="2">
    <source>
        <dbReference type="EMBL" id="SVB69945.1"/>
    </source>
</evidence>
<reference evidence="2" key="1">
    <citation type="submission" date="2018-05" db="EMBL/GenBank/DDBJ databases">
        <authorList>
            <person name="Lanie J.A."/>
            <person name="Ng W.-L."/>
            <person name="Kazmierczak K.M."/>
            <person name="Andrzejewski T.M."/>
            <person name="Davidsen T.M."/>
            <person name="Wayne K.J."/>
            <person name="Tettelin H."/>
            <person name="Glass J.I."/>
            <person name="Rusch D."/>
            <person name="Podicherti R."/>
            <person name="Tsui H.-C.T."/>
            <person name="Winkler M.E."/>
        </authorList>
    </citation>
    <scope>NUCLEOTIDE SEQUENCE</scope>
</reference>
<dbReference type="AlphaFoldDB" id="A0A382G598"/>
<dbReference type="InterPro" id="IPR046150">
    <property type="entry name" value="DUF6152"/>
</dbReference>
<name>A0A382G598_9ZZZZ</name>
<evidence type="ECO:0000256" key="1">
    <source>
        <dbReference type="SAM" id="MobiDB-lite"/>
    </source>
</evidence>
<organism evidence="2">
    <name type="scientific">marine metagenome</name>
    <dbReference type="NCBI Taxonomy" id="408172"/>
    <lineage>
        <taxon>unclassified sequences</taxon>
        <taxon>metagenomes</taxon>
        <taxon>ecological metagenomes</taxon>
    </lineage>
</organism>
<gene>
    <name evidence="2" type="ORF">METZ01_LOCUS222799</name>
</gene>